<dbReference type="Proteomes" id="UP000009273">
    <property type="component" value="Segment"/>
</dbReference>
<dbReference type="GeneID" id="18563738"/>
<evidence type="ECO:0000256" key="1">
    <source>
        <dbReference type="SAM" id="Coils"/>
    </source>
</evidence>
<dbReference type="RefSeq" id="YP_009015827.1">
    <property type="nucleotide sequence ID" value="NC_023719.1"/>
</dbReference>
<sequence>MAAITRRRWEKEEDESLVNLVLEKTKKGETLDYIFGLASAKLNRTILACSNRWYDHFHDTYQAELAIVKQGNPTTNDYSGPWTAHDEERLLENMVSFLIQDLGVIDSLKRSAQILKRSLQSCSNRWYNNVLKKNKLTVENMVAQGKKAAAMIKEESEVQEKVQDPQQKENRTFKNQRGLLTQKQLDGWSPEKRFEFYKMMRLAEICGHNLDDILALAAVTYNKSKSECEMTWENYFKDDEILKAMFEKEQNEKAENEVREEQSTMELEDVIPEDYTIKVEEDSTQKEVITEAVMNPEEILGLVKSLIARNKELEAEVKELRGIRVKKEEYEAILVKIQSLVK</sequence>
<proteinExistence type="predicted"/>
<dbReference type="KEGG" id="vg:18563738"/>
<feature type="coiled-coil region" evidence="1">
    <location>
        <begin position="237"/>
        <end position="264"/>
    </location>
</feature>
<dbReference type="InterPro" id="IPR009057">
    <property type="entry name" value="Homeodomain-like_sf"/>
</dbReference>
<name>G3MAR5_9CAUD</name>
<evidence type="ECO:0000313" key="3">
    <source>
        <dbReference type="Proteomes" id="UP000009273"/>
    </source>
</evidence>
<dbReference type="SUPFAM" id="SSF46689">
    <property type="entry name" value="Homeodomain-like"/>
    <property type="match status" value="1"/>
</dbReference>
<accession>G3MAR5</accession>
<feature type="coiled-coil region" evidence="1">
    <location>
        <begin position="303"/>
        <end position="330"/>
    </location>
</feature>
<organism evidence="2 3">
    <name type="scientific">Bacillus phage G</name>
    <dbReference type="NCBI Taxonomy" id="2884420"/>
    <lineage>
        <taxon>Viruses</taxon>
        <taxon>Duplodnaviria</taxon>
        <taxon>Heunggongvirae</taxon>
        <taxon>Uroviricota</taxon>
        <taxon>Caudoviricetes</taxon>
        <taxon>Donellivirus</taxon>
        <taxon>Donellivirus gee</taxon>
    </lineage>
</organism>
<reference evidence="2 3" key="1">
    <citation type="submission" date="2011-09" db="EMBL/GenBank/DDBJ databases">
        <authorList>
            <person name="Pope W.H."/>
            <person name="Pedulla M.L."/>
            <person name="Ford M.E."/>
            <person name="Peebles C.L."/>
            <person name="Hatfull G.H."/>
            <person name="Hendrix R.W."/>
        </authorList>
    </citation>
    <scope>NUCLEOTIDE SEQUENCE [LARGE SCALE GENOMIC DNA]</scope>
    <source>
        <strain evidence="2">G</strain>
    </source>
</reference>
<protein>
    <submittedName>
        <fullName evidence="2">Gp524</fullName>
    </submittedName>
</protein>
<keyword evidence="1" id="KW-0175">Coiled coil</keyword>
<evidence type="ECO:0000313" key="2">
    <source>
        <dbReference type="EMBL" id="AEO93782.1"/>
    </source>
</evidence>
<keyword evidence="3" id="KW-1185">Reference proteome</keyword>
<gene>
    <name evidence="2" type="primary">524</name>
    <name evidence="2" type="ORF">G_524</name>
</gene>
<dbReference type="EMBL" id="JN638751">
    <property type="protein sequence ID" value="AEO93782.1"/>
    <property type="molecule type" value="Genomic_DNA"/>
</dbReference>